<evidence type="ECO:0000313" key="1">
    <source>
        <dbReference type="EMBL" id="MBC5581969.1"/>
    </source>
</evidence>
<dbReference type="AlphaFoldDB" id="A0A923IA84"/>
<dbReference type="EMBL" id="JACONZ010000004">
    <property type="protein sequence ID" value="MBC5581969.1"/>
    <property type="molecule type" value="Genomic_DNA"/>
</dbReference>
<keyword evidence="2" id="KW-1185">Reference proteome</keyword>
<name>A0A923IA84_9FIRM</name>
<proteinExistence type="predicted"/>
<reference evidence="1" key="1">
    <citation type="submission" date="2020-08" db="EMBL/GenBank/DDBJ databases">
        <title>Genome public.</title>
        <authorList>
            <person name="Liu C."/>
            <person name="Sun Q."/>
        </authorList>
    </citation>
    <scope>NUCLEOTIDE SEQUENCE</scope>
    <source>
        <strain evidence="1">BX8</strain>
    </source>
</reference>
<evidence type="ECO:0000313" key="2">
    <source>
        <dbReference type="Proteomes" id="UP000659630"/>
    </source>
</evidence>
<sequence>MDLMDALTEAAGCRYLSDLRYVVIGPGQEERIRALSETEFTASQYREAVVYLGGTPDPGADIAALKESILRCMKRHT</sequence>
<organism evidence="1 2">
    <name type="scientific">Anaerofilum hominis</name>
    <dbReference type="NCBI Taxonomy" id="2763016"/>
    <lineage>
        <taxon>Bacteria</taxon>
        <taxon>Bacillati</taxon>
        <taxon>Bacillota</taxon>
        <taxon>Clostridia</taxon>
        <taxon>Eubacteriales</taxon>
        <taxon>Oscillospiraceae</taxon>
        <taxon>Anaerofilum</taxon>
    </lineage>
</organism>
<accession>A0A923IA84</accession>
<dbReference type="Proteomes" id="UP000659630">
    <property type="component" value="Unassembled WGS sequence"/>
</dbReference>
<dbReference type="RefSeq" id="WP_186888343.1">
    <property type="nucleotide sequence ID" value="NZ_JACONZ010000004.1"/>
</dbReference>
<protein>
    <submittedName>
        <fullName evidence="1">Uncharacterized protein</fullName>
    </submittedName>
</protein>
<comment type="caution">
    <text evidence="1">The sequence shown here is derived from an EMBL/GenBank/DDBJ whole genome shotgun (WGS) entry which is preliminary data.</text>
</comment>
<gene>
    <name evidence="1" type="ORF">H8S23_10660</name>
</gene>